<keyword evidence="3" id="KW-1185">Reference proteome</keyword>
<protein>
    <recommendedName>
        <fullName evidence="4">Lipoprotein</fullName>
    </recommendedName>
</protein>
<reference evidence="2 3" key="1">
    <citation type="submission" date="2019-10" db="EMBL/GenBank/DDBJ databases">
        <title>Streptomyces smaragdinus sp. nov. and Streptomyces fabii sp. nov., isolated from the gut of fungus growing-termite Macrotermes natalensis.</title>
        <authorList>
            <person name="Schwitalla J."/>
            <person name="Benndorf R."/>
            <person name="Martin K."/>
            <person name="De Beer W."/>
            <person name="Kaster A.-K."/>
            <person name="Vollmers J."/>
            <person name="Poulsen M."/>
            <person name="Beemelmanns C."/>
        </authorList>
    </citation>
    <scope>NUCLEOTIDE SEQUENCE [LARGE SCALE GENOMIC DNA]</scope>
    <source>
        <strain evidence="2 3">RB5</strain>
    </source>
</reference>
<evidence type="ECO:0008006" key="4">
    <source>
        <dbReference type="Google" id="ProtNLM"/>
    </source>
</evidence>
<dbReference type="AlphaFoldDB" id="A0A7K0CRA8"/>
<dbReference type="EMBL" id="WEGJ01000042">
    <property type="protein sequence ID" value="MQY15989.1"/>
    <property type="molecule type" value="Genomic_DNA"/>
</dbReference>
<evidence type="ECO:0000313" key="2">
    <source>
        <dbReference type="EMBL" id="MQY15989.1"/>
    </source>
</evidence>
<sequence>MLITGTTRAAGRRQLLRGAALGAVALVTGCQTAEPGKKDSGGSGPSPERLLRRQAHADASALLERYDAVLAAHPPLAEELGPLRTEAAAYAAAFAEPGSGPAKKKARPKNTGGAKPSAPPPAPAVPTDPREARADLAAAAKRAADAHARTLAGAPGELARLLASVSAAGTVHAYLLSKGAAE</sequence>
<name>A0A7K0CRA8_9ACTN</name>
<evidence type="ECO:0000256" key="1">
    <source>
        <dbReference type="SAM" id="MobiDB-lite"/>
    </source>
</evidence>
<accession>A0A7K0CRA8</accession>
<dbReference type="RefSeq" id="WP_323378768.1">
    <property type="nucleotide sequence ID" value="NZ_WEGJ01000042.1"/>
</dbReference>
<gene>
    <name evidence="2" type="ORF">SRB5_61810</name>
</gene>
<feature type="region of interest" description="Disordered" evidence="1">
    <location>
        <begin position="30"/>
        <end position="56"/>
    </location>
</feature>
<comment type="caution">
    <text evidence="2">The sequence shown here is derived from an EMBL/GenBank/DDBJ whole genome shotgun (WGS) entry which is preliminary data.</text>
</comment>
<proteinExistence type="predicted"/>
<evidence type="ECO:0000313" key="3">
    <source>
        <dbReference type="Proteomes" id="UP000466345"/>
    </source>
</evidence>
<dbReference type="Proteomes" id="UP000466345">
    <property type="component" value="Unassembled WGS sequence"/>
</dbReference>
<organism evidence="2 3">
    <name type="scientific">Streptomyces smaragdinus</name>
    <dbReference type="NCBI Taxonomy" id="2585196"/>
    <lineage>
        <taxon>Bacteria</taxon>
        <taxon>Bacillati</taxon>
        <taxon>Actinomycetota</taxon>
        <taxon>Actinomycetes</taxon>
        <taxon>Kitasatosporales</taxon>
        <taxon>Streptomycetaceae</taxon>
        <taxon>Streptomyces</taxon>
    </lineage>
</organism>
<feature type="compositionally biased region" description="Pro residues" evidence="1">
    <location>
        <begin position="117"/>
        <end position="126"/>
    </location>
</feature>
<feature type="region of interest" description="Disordered" evidence="1">
    <location>
        <begin position="94"/>
        <end position="141"/>
    </location>
</feature>